<accession>A0A9W6JZ71</accession>
<gene>
    <name evidence="2" type="ORF">GCM10017653_26590</name>
</gene>
<comment type="caution">
    <text evidence="2">The sequence shown here is derived from an EMBL/GenBank/DDBJ whole genome shotgun (WGS) entry which is preliminary data.</text>
</comment>
<dbReference type="InterPro" id="IPR011037">
    <property type="entry name" value="Pyrv_Knase-like_insert_dom_sf"/>
</dbReference>
<dbReference type="Proteomes" id="UP001143330">
    <property type="component" value="Unassembled WGS sequence"/>
</dbReference>
<dbReference type="EMBL" id="BSFM01000014">
    <property type="protein sequence ID" value="GLK84589.1"/>
    <property type="molecule type" value="Genomic_DNA"/>
</dbReference>
<reference evidence="2" key="1">
    <citation type="journal article" date="2014" name="Int. J. Syst. Evol. Microbiol.">
        <title>Complete genome sequence of Corynebacterium casei LMG S-19264T (=DSM 44701T), isolated from a smear-ripened cheese.</title>
        <authorList>
            <consortium name="US DOE Joint Genome Institute (JGI-PGF)"/>
            <person name="Walter F."/>
            <person name="Albersmeier A."/>
            <person name="Kalinowski J."/>
            <person name="Ruckert C."/>
        </authorList>
    </citation>
    <scope>NUCLEOTIDE SEQUENCE</scope>
    <source>
        <strain evidence="2">VKM B-2789</strain>
    </source>
</reference>
<dbReference type="PANTHER" id="PTHR36930:SF1">
    <property type="entry name" value="MOSC DOMAIN-CONTAINING PROTEIN"/>
    <property type="match status" value="1"/>
</dbReference>
<evidence type="ECO:0000313" key="2">
    <source>
        <dbReference type="EMBL" id="GLK84589.1"/>
    </source>
</evidence>
<dbReference type="PROSITE" id="PS51340">
    <property type="entry name" value="MOSC"/>
    <property type="match status" value="1"/>
</dbReference>
<reference evidence="2" key="2">
    <citation type="submission" date="2023-01" db="EMBL/GenBank/DDBJ databases">
        <authorList>
            <person name="Sun Q."/>
            <person name="Evtushenko L."/>
        </authorList>
    </citation>
    <scope>NUCLEOTIDE SEQUENCE</scope>
    <source>
        <strain evidence="2">VKM B-2789</strain>
    </source>
</reference>
<dbReference type="Gene3D" id="2.40.33.20">
    <property type="entry name" value="PK beta-barrel domain-like"/>
    <property type="match status" value="1"/>
</dbReference>
<dbReference type="GO" id="GO:0003824">
    <property type="term" value="F:catalytic activity"/>
    <property type="evidence" value="ECO:0007669"/>
    <property type="project" value="InterPro"/>
</dbReference>
<organism evidence="2 3">
    <name type="scientific">Ancylobacter defluvii</name>
    <dbReference type="NCBI Taxonomy" id="1282440"/>
    <lineage>
        <taxon>Bacteria</taxon>
        <taxon>Pseudomonadati</taxon>
        <taxon>Pseudomonadota</taxon>
        <taxon>Alphaproteobacteria</taxon>
        <taxon>Hyphomicrobiales</taxon>
        <taxon>Xanthobacteraceae</taxon>
        <taxon>Ancylobacter</taxon>
    </lineage>
</organism>
<dbReference type="AlphaFoldDB" id="A0A9W6JZ71"/>
<evidence type="ECO:0000313" key="3">
    <source>
        <dbReference type="Proteomes" id="UP001143330"/>
    </source>
</evidence>
<dbReference type="SUPFAM" id="SSF50800">
    <property type="entry name" value="PK beta-barrel domain-like"/>
    <property type="match status" value="1"/>
</dbReference>
<sequence length="201" mass="21624">MNETLPLFDDGAVAARKLGARLSLLLIGDGEDFVTRPVERAAVDFEGLVGDRHRGVTRKADSRVPWYPRGTPIRNTRQLTLVAPDELALIAHRLELPTVEPSWLGANLVVEGLPDLTALPPGTRLHFPGGACLAVEGENAPCRHAGAAVARHHLGRTGLDLAFVNAARGRRGLVAWVERPGDLVAGSAIEVRVPAQRLWGR</sequence>
<dbReference type="InterPro" id="IPR052716">
    <property type="entry name" value="MOSC_domain"/>
</dbReference>
<keyword evidence="3" id="KW-1185">Reference proteome</keyword>
<feature type="domain" description="MOSC" evidence="1">
    <location>
        <begin position="35"/>
        <end position="192"/>
    </location>
</feature>
<dbReference type="RefSeq" id="WP_213364471.1">
    <property type="nucleotide sequence ID" value="NZ_BSFM01000014.1"/>
</dbReference>
<dbReference type="InterPro" id="IPR005302">
    <property type="entry name" value="MoCF_Sase_C"/>
</dbReference>
<evidence type="ECO:0000259" key="1">
    <source>
        <dbReference type="PROSITE" id="PS51340"/>
    </source>
</evidence>
<proteinExistence type="predicted"/>
<name>A0A9W6JZ71_9HYPH</name>
<dbReference type="Pfam" id="PF03473">
    <property type="entry name" value="MOSC"/>
    <property type="match status" value="1"/>
</dbReference>
<dbReference type="PANTHER" id="PTHR36930">
    <property type="entry name" value="METAL-SULFUR CLUSTER BIOSYNTHESIS PROTEINS YUAD-RELATED"/>
    <property type="match status" value="1"/>
</dbReference>
<dbReference type="GO" id="GO:0030170">
    <property type="term" value="F:pyridoxal phosphate binding"/>
    <property type="evidence" value="ECO:0007669"/>
    <property type="project" value="InterPro"/>
</dbReference>
<dbReference type="GO" id="GO:0030151">
    <property type="term" value="F:molybdenum ion binding"/>
    <property type="evidence" value="ECO:0007669"/>
    <property type="project" value="InterPro"/>
</dbReference>
<protein>
    <submittedName>
        <fullName evidence="2">Molybdenum cofactor sulfurase</fullName>
    </submittedName>
</protein>